<keyword evidence="1" id="KW-1133">Transmembrane helix</keyword>
<dbReference type="PANTHER" id="PTHR36927">
    <property type="entry name" value="BLR4337 PROTEIN"/>
    <property type="match status" value="1"/>
</dbReference>
<dbReference type="STRING" id="260084.SAMN02927928_2843"/>
<organism evidence="3 4">
    <name type="scientific">Asticcacaulis taihuensis</name>
    <dbReference type="NCBI Taxonomy" id="260084"/>
    <lineage>
        <taxon>Bacteria</taxon>
        <taxon>Pseudomonadati</taxon>
        <taxon>Pseudomonadota</taxon>
        <taxon>Alphaproteobacteria</taxon>
        <taxon>Caulobacterales</taxon>
        <taxon>Caulobacteraceae</taxon>
        <taxon>Asticcacaulis</taxon>
    </lineage>
</organism>
<dbReference type="RefSeq" id="WP_245679018.1">
    <property type="nucleotide sequence ID" value="NZ_CBCRYE010000003.1"/>
</dbReference>
<keyword evidence="1" id="KW-0812">Transmembrane</keyword>
<feature type="transmembrane region" description="Helical" evidence="1">
    <location>
        <begin position="259"/>
        <end position="284"/>
    </location>
</feature>
<accession>A0A1G4SQT5</accession>
<dbReference type="Proteomes" id="UP000199150">
    <property type="component" value="Unassembled WGS sequence"/>
</dbReference>
<dbReference type="Pfam" id="PF01757">
    <property type="entry name" value="Acyl_transf_3"/>
    <property type="match status" value="1"/>
</dbReference>
<feature type="transmembrane region" description="Helical" evidence="1">
    <location>
        <begin position="330"/>
        <end position="350"/>
    </location>
</feature>
<feature type="domain" description="Acyltransferase 3" evidence="2">
    <location>
        <begin position="17"/>
        <end position="371"/>
    </location>
</feature>
<dbReference type="InterPro" id="IPR050623">
    <property type="entry name" value="Glucan_succinyl_AcylTrfase"/>
</dbReference>
<protein>
    <submittedName>
        <fullName evidence="3">Glucans biosynthesis protein C</fullName>
    </submittedName>
</protein>
<sequence length="411" mass="44673">MSETANMSVSTHSERFHDLDAVRAGALLLGVALHTTMSFIEPQVWLIKDANSSTGLAVLFYVIHMFRMMTFFVMAGFFAHMLMSKRGLGGFIKNRLIRVGAPLAIFWPIVFASIIAIMIIAFAPPPGAPAVPAAPPPPLSAKTFPLTHLWFLYALLWLYGGAVVLKLVTDVLHIGKGLGRMLDAVVGFLTRTDLIGAVLILPAFAALYANPAWLIWFGIPTPDAGVVINTSALSGFATAFAFGWFLHRSPDLLAHLARRWWAHLSAAVIGTVICLNMVGITAVITPAKGSDHPIYLALYLLTGWSWTLGLIGAAHAFLKRENPVLRYLSDASYWIYILHIPVVMGLQLAVRNLPGPAELKFGGVLLATVMIGLLTYQIMVRYTFIGAILNGRRRKVKRAGHGQEALLGDGA</sequence>
<feature type="transmembrane region" description="Helical" evidence="1">
    <location>
        <begin position="362"/>
        <end position="389"/>
    </location>
</feature>
<feature type="transmembrane region" description="Helical" evidence="1">
    <location>
        <begin position="194"/>
        <end position="219"/>
    </location>
</feature>
<dbReference type="PANTHER" id="PTHR36927:SF1">
    <property type="entry name" value="MDO-LIKE PROTEIN"/>
    <property type="match status" value="1"/>
</dbReference>
<dbReference type="GO" id="GO:0016747">
    <property type="term" value="F:acyltransferase activity, transferring groups other than amino-acyl groups"/>
    <property type="evidence" value="ECO:0007669"/>
    <property type="project" value="InterPro"/>
</dbReference>
<dbReference type="AlphaFoldDB" id="A0A1G4SQT5"/>
<evidence type="ECO:0000313" key="3">
    <source>
        <dbReference type="EMBL" id="SCW71493.1"/>
    </source>
</evidence>
<feature type="transmembrane region" description="Helical" evidence="1">
    <location>
        <begin position="296"/>
        <end position="318"/>
    </location>
</feature>
<proteinExistence type="predicted"/>
<reference evidence="4" key="1">
    <citation type="submission" date="2016-10" db="EMBL/GenBank/DDBJ databases">
        <authorList>
            <person name="Varghese N."/>
            <person name="Submissions S."/>
        </authorList>
    </citation>
    <scope>NUCLEOTIDE SEQUENCE [LARGE SCALE GENOMIC DNA]</scope>
    <source>
        <strain evidence="4">CGMCC 1.3431</strain>
    </source>
</reference>
<feature type="transmembrane region" description="Helical" evidence="1">
    <location>
        <begin position="225"/>
        <end position="247"/>
    </location>
</feature>
<keyword evidence="4" id="KW-1185">Reference proteome</keyword>
<gene>
    <name evidence="3" type="ORF">SAMN02927928_2843</name>
</gene>
<evidence type="ECO:0000313" key="4">
    <source>
        <dbReference type="Proteomes" id="UP000199150"/>
    </source>
</evidence>
<evidence type="ECO:0000259" key="2">
    <source>
        <dbReference type="Pfam" id="PF01757"/>
    </source>
</evidence>
<feature type="transmembrane region" description="Helical" evidence="1">
    <location>
        <begin position="21"/>
        <end position="40"/>
    </location>
</feature>
<name>A0A1G4SQT5_9CAUL</name>
<feature type="transmembrane region" description="Helical" evidence="1">
    <location>
        <begin position="60"/>
        <end position="82"/>
    </location>
</feature>
<dbReference type="InterPro" id="IPR002656">
    <property type="entry name" value="Acyl_transf_3_dom"/>
</dbReference>
<feature type="transmembrane region" description="Helical" evidence="1">
    <location>
        <begin position="103"/>
        <end position="123"/>
    </location>
</feature>
<feature type="transmembrane region" description="Helical" evidence="1">
    <location>
        <begin position="150"/>
        <end position="173"/>
    </location>
</feature>
<keyword evidence="1" id="KW-0472">Membrane</keyword>
<dbReference type="EMBL" id="FMTS01000005">
    <property type="protein sequence ID" value="SCW71493.1"/>
    <property type="molecule type" value="Genomic_DNA"/>
</dbReference>
<evidence type="ECO:0000256" key="1">
    <source>
        <dbReference type="SAM" id="Phobius"/>
    </source>
</evidence>